<organism evidence="3 4">
    <name type="scientific">Botrytis paeoniae</name>
    <dbReference type="NCBI Taxonomy" id="278948"/>
    <lineage>
        <taxon>Eukaryota</taxon>
        <taxon>Fungi</taxon>
        <taxon>Dikarya</taxon>
        <taxon>Ascomycota</taxon>
        <taxon>Pezizomycotina</taxon>
        <taxon>Leotiomycetes</taxon>
        <taxon>Helotiales</taxon>
        <taxon>Sclerotiniaceae</taxon>
        <taxon>Botrytis</taxon>
    </lineage>
</organism>
<feature type="compositionally biased region" description="Basic and acidic residues" evidence="1">
    <location>
        <begin position="87"/>
        <end position="96"/>
    </location>
</feature>
<comment type="caution">
    <text evidence="3">The sequence shown here is derived from an EMBL/GenBank/DDBJ whole genome shotgun (WGS) entry which is preliminary data.</text>
</comment>
<name>A0A4Z1FZ15_9HELO</name>
<dbReference type="AlphaFoldDB" id="A0A4Z1FZ15"/>
<evidence type="ECO:0000313" key="3">
    <source>
        <dbReference type="EMBL" id="TGO27037.1"/>
    </source>
</evidence>
<reference evidence="3 4" key="1">
    <citation type="submission" date="2017-12" db="EMBL/GenBank/DDBJ databases">
        <title>Comparative genomics of Botrytis spp.</title>
        <authorList>
            <person name="Valero-Jimenez C.A."/>
            <person name="Tapia P."/>
            <person name="Veloso J."/>
            <person name="Silva-Moreno E."/>
            <person name="Staats M."/>
            <person name="Valdes J.H."/>
            <person name="Van Kan J.A.L."/>
        </authorList>
    </citation>
    <scope>NUCLEOTIDE SEQUENCE [LARGE SCALE GENOMIC DNA]</scope>
    <source>
        <strain evidence="3 4">Bp0003</strain>
    </source>
</reference>
<evidence type="ECO:0000256" key="1">
    <source>
        <dbReference type="SAM" id="MobiDB-lite"/>
    </source>
</evidence>
<feature type="region of interest" description="Disordered" evidence="1">
    <location>
        <begin position="77"/>
        <end position="107"/>
    </location>
</feature>
<feature type="transmembrane region" description="Helical" evidence="2">
    <location>
        <begin position="33"/>
        <end position="57"/>
    </location>
</feature>
<sequence length="133" mass="15030">MPAIISTTGVANRSEVGKYCNRNIDWVILLKSFLISFTIVGLIVVFINSLDCIVLAIKTCLENREKKKEAAKRECQPLLNPPNLQGAHEEVHERQGEGISNDELQGEQEKGIIERYQEFPIEMRQANYGTITI</sequence>
<keyword evidence="2" id="KW-1133">Transmembrane helix</keyword>
<gene>
    <name evidence="3" type="ORF">BPAE_0048g00080</name>
</gene>
<dbReference type="EMBL" id="PQXI01000048">
    <property type="protein sequence ID" value="TGO27037.1"/>
    <property type="molecule type" value="Genomic_DNA"/>
</dbReference>
<dbReference type="Proteomes" id="UP000297910">
    <property type="component" value="Unassembled WGS sequence"/>
</dbReference>
<evidence type="ECO:0000256" key="2">
    <source>
        <dbReference type="SAM" id="Phobius"/>
    </source>
</evidence>
<evidence type="ECO:0000313" key="4">
    <source>
        <dbReference type="Proteomes" id="UP000297910"/>
    </source>
</evidence>
<keyword evidence="4" id="KW-1185">Reference proteome</keyword>
<proteinExistence type="predicted"/>
<accession>A0A4Z1FZ15</accession>
<keyword evidence="2" id="KW-0472">Membrane</keyword>
<keyword evidence="2" id="KW-0812">Transmembrane</keyword>
<protein>
    <submittedName>
        <fullName evidence="3">Uncharacterized protein</fullName>
    </submittedName>
</protein>